<evidence type="ECO:0000256" key="1">
    <source>
        <dbReference type="SAM" id="MobiDB-lite"/>
    </source>
</evidence>
<dbReference type="PANTHER" id="PTHR30461">
    <property type="entry name" value="DNA-INVERTASE FROM LAMBDOID PROPHAGE"/>
    <property type="match status" value="1"/>
</dbReference>
<dbReference type="InterPro" id="IPR050639">
    <property type="entry name" value="SSR_resolvase"/>
</dbReference>
<dbReference type="EMBL" id="JAJAGO010000004">
    <property type="protein sequence ID" value="MCT2590544.1"/>
    <property type="molecule type" value="Genomic_DNA"/>
</dbReference>
<dbReference type="InterPro" id="IPR038109">
    <property type="entry name" value="DNA_bind_recomb_sf"/>
</dbReference>
<dbReference type="RefSeq" id="WP_260217829.1">
    <property type="nucleotide sequence ID" value="NZ_JAJAGO010000004.1"/>
</dbReference>
<dbReference type="Pfam" id="PF07508">
    <property type="entry name" value="Recombinase"/>
    <property type="match status" value="1"/>
</dbReference>
<gene>
    <name evidence="3" type="ORF">LHJ74_11595</name>
</gene>
<evidence type="ECO:0000259" key="2">
    <source>
        <dbReference type="Pfam" id="PF07508"/>
    </source>
</evidence>
<dbReference type="InterPro" id="IPR011109">
    <property type="entry name" value="DNA_bind_recombinase_dom"/>
</dbReference>
<dbReference type="Gene3D" id="3.90.1750.20">
    <property type="entry name" value="Putative Large Serine Recombinase, Chain B, Domain 2"/>
    <property type="match status" value="1"/>
</dbReference>
<feature type="region of interest" description="Disordered" evidence="1">
    <location>
        <begin position="248"/>
        <end position="268"/>
    </location>
</feature>
<keyword evidence="4" id="KW-1185">Reference proteome</keyword>
<evidence type="ECO:0000313" key="4">
    <source>
        <dbReference type="Proteomes" id="UP001156389"/>
    </source>
</evidence>
<accession>A0ABT2JTF2</accession>
<evidence type="ECO:0000313" key="3">
    <source>
        <dbReference type="EMBL" id="MCT2590544.1"/>
    </source>
</evidence>
<dbReference type="Proteomes" id="UP001156389">
    <property type="component" value="Unassembled WGS sequence"/>
</dbReference>
<sequence length="415" mass="46642">MQGPAVTEIFRLRVLERLGYRQIAARLDREPVTYPAPIANRAGVSVGHWTVQAVRGILENPKYTGYQVWNRRARKGGGNKANPVSEWEWSPRPVHEPLVRREVFDTAWAGRGSRKGSRDGVALNAHPDTRRTYKLRSYVHCGVCERRMTGKTSKGLSSYVCYKDEARRSTADWFDQHPKALWVSEKILVEAVHQFFGDRVFGPQRSWHLQAQLAATHPDHTSETGKADPAGRLREKIKQIERQQERLLDQLAGEDHGDPETTKRFRQGIRERFDRLDRERRARLADAEKHRPAPGPTAQNPGLLDTLPQLGTRLADIPDALQRTVYDAFQLKVRYLRPCREIEIQVTVSAATADDLARLTTQTLTAGADGTGVDQPCFVCPRQGTRQMGTVADHGLWGHGSRLSPVCTGDLAPGC</sequence>
<protein>
    <submittedName>
        <fullName evidence="3">Recombinase family protein</fullName>
    </submittedName>
</protein>
<comment type="caution">
    <text evidence="3">The sequence shown here is derived from an EMBL/GenBank/DDBJ whole genome shotgun (WGS) entry which is preliminary data.</text>
</comment>
<organism evidence="3 4">
    <name type="scientific">Streptomyces gossypii</name>
    <dbReference type="NCBI Taxonomy" id="2883101"/>
    <lineage>
        <taxon>Bacteria</taxon>
        <taxon>Bacillati</taxon>
        <taxon>Actinomycetota</taxon>
        <taxon>Actinomycetes</taxon>
        <taxon>Kitasatosporales</taxon>
        <taxon>Streptomycetaceae</taxon>
        <taxon>Streptomyces</taxon>
    </lineage>
</organism>
<name>A0ABT2JTF2_9ACTN</name>
<proteinExistence type="predicted"/>
<reference evidence="3 4" key="1">
    <citation type="submission" date="2021-10" db="EMBL/GenBank/DDBJ databases">
        <title>Streptomyces gossypii sp. nov., isolated from soil collected from cotton field.</title>
        <authorList>
            <person name="Ge X."/>
            <person name="Chen X."/>
            <person name="Liu W."/>
        </authorList>
    </citation>
    <scope>NUCLEOTIDE SEQUENCE [LARGE SCALE GENOMIC DNA]</scope>
    <source>
        <strain evidence="3 4">N2-109</strain>
    </source>
</reference>
<feature type="domain" description="Recombinase" evidence="2">
    <location>
        <begin position="4"/>
        <end position="109"/>
    </location>
</feature>